<dbReference type="InterPro" id="IPR050097">
    <property type="entry name" value="Ferredoxin-NADP_redctase_2"/>
</dbReference>
<dbReference type="GO" id="GO:0004791">
    <property type="term" value="F:thioredoxin-disulfide reductase (NADPH) activity"/>
    <property type="evidence" value="ECO:0007669"/>
    <property type="project" value="UniProtKB-EC"/>
</dbReference>
<evidence type="ECO:0000313" key="6">
    <source>
        <dbReference type="EMBL" id="MEQ2455040.1"/>
    </source>
</evidence>
<gene>
    <name evidence="6" type="primary">trxB</name>
    <name evidence="6" type="ORF">WMO45_00770</name>
</gene>
<keyword evidence="3 4" id="KW-0560">Oxidoreductase</keyword>
<comment type="subunit">
    <text evidence="4">Homodimer.</text>
</comment>
<keyword evidence="4" id="KW-0274">FAD</keyword>
<protein>
    <recommendedName>
        <fullName evidence="4">Thioredoxin reductase</fullName>
        <ecNumber evidence="4">1.8.1.9</ecNumber>
    </recommendedName>
</protein>
<dbReference type="SUPFAM" id="SSF51905">
    <property type="entry name" value="FAD/NAD(P)-binding domain"/>
    <property type="match status" value="1"/>
</dbReference>
<organism evidence="6 7">
    <name type="scientific">Flavonifractor hominis</name>
    <dbReference type="NCBI Taxonomy" id="3133178"/>
    <lineage>
        <taxon>Bacteria</taxon>
        <taxon>Bacillati</taxon>
        <taxon>Bacillota</taxon>
        <taxon>Clostridia</taxon>
        <taxon>Eubacteriales</taxon>
        <taxon>Oscillospiraceae</taxon>
        <taxon>Flavonifractor</taxon>
    </lineage>
</organism>
<dbReference type="EMBL" id="JBBMFT010000001">
    <property type="protein sequence ID" value="MEQ2455040.1"/>
    <property type="molecule type" value="Genomic_DNA"/>
</dbReference>
<accession>A0ABV1EKC5</accession>
<evidence type="ECO:0000256" key="3">
    <source>
        <dbReference type="ARBA" id="ARBA00023002"/>
    </source>
</evidence>
<dbReference type="InterPro" id="IPR023753">
    <property type="entry name" value="FAD/NAD-binding_dom"/>
</dbReference>
<keyword evidence="4" id="KW-0676">Redox-active center</keyword>
<dbReference type="PRINTS" id="PR00469">
    <property type="entry name" value="PNDRDTASEII"/>
</dbReference>
<dbReference type="Gene3D" id="3.50.50.60">
    <property type="entry name" value="FAD/NAD(P)-binding domain"/>
    <property type="match status" value="2"/>
</dbReference>
<comment type="similarity">
    <text evidence="1 4">Belongs to the class-II pyridine nucleotide-disulfide oxidoreductase family.</text>
</comment>
<reference evidence="6 7" key="1">
    <citation type="submission" date="2024-03" db="EMBL/GenBank/DDBJ databases">
        <title>Human intestinal bacterial collection.</title>
        <authorList>
            <person name="Pauvert C."/>
            <person name="Hitch T.C.A."/>
            <person name="Clavel T."/>
        </authorList>
    </citation>
    <scope>NUCLEOTIDE SEQUENCE [LARGE SCALE GENOMIC DNA]</scope>
    <source>
        <strain evidence="6 7">CLA-AP-H34</strain>
    </source>
</reference>
<dbReference type="NCBIfam" id="TIGR01292">
    <property type="entry name" value="TRX_reduct"/>
    <property type="match status" value="1"/>
</dbReference>
<dbReference type="PRINTS" id="PR00368">
    <property type="entry name" value="FADPNR"/>
</dbReference>
<comment type="cofactor">
    <cofactor evidence="4">
        <name>FAD</name>
        <dbReference type="ChEBI" id="CHEBI:57692"/>
    </cofactor>
</comment>
<evidence type="ECO:0000256" key="4">
    <source>
        <dbReference type="RuleBase" id="RU003880"/>
    </source>
</evidence>
<evidence type="ECO:0000313" key="7">
    <source>
        <dbReference type="Proteomes" id="UP001440599"/>
    </source>
</evidence>
<comment type="caution">
    <text evidence="6">The sequence shown here is derived from an EMBL/GenBank/DDBJ whole genome shotgun (WGS) entry which is preliminary data.</text>
</comment>
<dbReference type="RefSeq" id="WP_349138720.1">
    <property type="nucleotide sequence ID" value="NZ_JBBMFT010000001.1"/>
</dbReference>
<dbReference type="Pfam" id="PF07992">
    <property type="entry name" value="Pyr_redox_2"/>
    <property type="match status" value="1"/>
</dbReference>
<sequence>MDQKRYDVVVIGGGPGGYTAGLYCARSGRSVAVLEKLSPGGQMATTGIVENYPGFEDGVDGFELGEKMERQASRFGVETVYAEVTAVDLTASPKRIDSSEGTFWADAVVLATGAYPRELGLPGERELRGRGVAYCATCDGMFFRDKTVAVNGGGNTAVEEALYLAKLCKKVYLIHRRDSLRASAVYRGALDEAGVEILWNSRVTALRRDGRLTGVELEDVVSGQRRELACDGLFVAVGRVPDTALFAGQAELDGSGYLVADETTRTSLPGVFAVGDVRTKAVRQIITAAADGAVAAHFVEEYLLNLEHGKAGNAS</sequence>
<proteinExistence type="inferred from homology"/>
<keyword evidence="2 4" id="KW-0285">Flavoprotein</keyword>
<dbReference type="EC" id="1.8.1.9" evidence="4"/>
<dbReference type="InterPro" id="IPR005982">
    <property type="entry name" value="Thioredox_Rdtase"/>
</dbReference>
<comment type="catalytic activity">
    <reaction evidence="4">
        <text>[thioredoxin]-dithiol + NADP(+) = [thioredoxin]-disulfide + NADPH + H(+)</text>
        <dbReference type="Rhea" id="RHEA:20345"/>
        <dbReference type="Rhea" id="RHEA-COMP:10698"/>
        <dbReference type="Rhea" id="RHEA-COMP:10700"/>
        <dbReference type="ChEBI" id="CHEBI:15378"/>
        <dbReference type="ChEBI" id="CHEBI:29950"/>
        <dbReference type="ChEBI" id="CHEBI:50058"/>
        <dbReference type="ChEBI" id="CHEBI:57783"/>
        <dbReference type="ChEBI" id="CHEBI:58349"/>
        <dbReference type="EC" id="1.8.1.9"/>
    </reaction>
</comment>
<dbReference type="Proteomes" id="UP001440599">
    <property type="component" value="Unassembled WGS sequence"/>
</dbReference>
<keyword evidence="7" id="KW-1185">Reference proteome</keyword>
<evidence type="ECO:0000256" key="1">
    <source>
        <dbReference type="ARBA" id="ARBA00009333"/>
    </source>
</evidence>
<dbReference type="PANTHER" id="PTHR48105">
    <property type="entry name" value="THIOREDOXIN REDUCTASE 1-RELATED-RELATED"/>
    <property type="match status" value="1"/>
</dbReference>
<name>A0ABV1EKC5_9FIRM</name>
<evidence type="ECO:0000256" key="2">
    <source>
        <dbReference type="ARBA" id="ARBA00022630"/>
    </source>
</evidence>
<feature type="domain" description="FAD/NAD(P)-binding" evidence="5">
    <location>
        <begin position="6"/>
        <end position="292"/>
    </location>
</feature>
<evidence type="ECO:0000259" key="5">
    <source>
        <dbReference type="Pfam" id="PF07992"/>
    </source>
</evidence>
<dbReference type="InterPro" id="IPR036188">
    <property type="entry name" value="FAD/NAD-bd_sf"/>
</dbReference>